<sequence>MSVRRLARSQRCDGCHFFQNAHCGNSCPLLAALQQLIRVAISCANLLPVSLPPKETGASHTAAALLARAFAAFPLVTIGVTNLECSLATAMPMMVQQPRKWTAPD</sequence>
<dbReference type="Proteomes" id="UP000255541">
    <property type="component" value="Unassembled WGS sequence"/>
</dbReference>
<reference evidence="1 2" key="1">
    <citation type="submission" date="2018-07" db="EMBL/GenBank/DDBJ databases">
        <title>Draft Genome Sequence of Pseudomonas fluorescens AHK-1 associated with canker disease of kiwifruit.</title>
        <authorList>
            <person name="Wu Z."/>
        </authorList>
    </citation>
    <scope>NUCLEOTIDE SEQUENCE [LARGE SCALE GENOMIC DNA]</scope>
    <source>
        <strain evidence="1 2">AHK-1</strain>
    </source>
</reference>
<organism evidence="1 2">
    <name type="scientific">Pseudomonas fluorescens</name>
    <dbReference type="NCBI Taxonomy" id="294"/>
    <lineage>
        <taxon>Bacteria</taxon>
        <taxon>Pseudomonadati</taxon>
        <taxon>Pseudomonadota</taxon>
        <taxon>Gammaproteobacteria</taxon>
        <taxon>Pseudomonadales</taxon>
        <taxon>Pseudomonadaceae</taxon>
        <taxon>Pseudomonas</taxon>
    </lineage>
</organism>
<gene>
    <name evidence="1" type="ORF">DL347_19065</name>
</gene>
<proteinExistence type="predicted"/>
<evidence type="ECO:0000313" key="2">
    <source>
        <dbReference type="Proteomes" id="UP000255541"/>
    </source>
</evidence>
<protein>
    <submittedName>
        <fullName evidence="1">Uncharacterized protein</fullName>
    </submittedName>
</protein>
<name>A0A7Z6MVE2_PSEFL</name>
<dbReference type="EMBL" id="QRBA01000010">
    <property type="protein sequence ID" value="RDS89711.1"/>
    <property type="molecule type" value="Genomic_DNA"/>
</dbReference>
<comment type="caution">
    <text evidence="1">The sequence shown here is derived from an EMBL/GenBank/DDBJ whole genome shotgun (WGS) entry which is preliminary data.</text>
</comment>
<evidence type="ECO:0000313" key="1">
    <source>
        <dbReference type="EMBL" id="RDS89711.1"/>
    </source>
</evidence>
<accession>A0A7Z6MVE2</accession>
<dbReference type="AlphaFoldDB" id="A0A7Z6MVE2"/>